<dbReference type="PANTHER" id="PTHR24148:SF64">
    <property type="entry name" value="HETEROKARYON INCOMPATIBILITY DOMAIN-CONTAINING PROTEIN"/>
    <property type="match status" value="1"/>
</dbReference>
<sequence length="486" mass="55614">MAEIYSNTTQGLIWLGEADDSTEKALESLNAACAETRAKTNDSRDLYAEFLRGTSRLIEPLVEPLRFAPDLAALVHFFQLPWFGRRWVIQEAILAPSSQCIIGDLEISWANMLRGAVWIFYKARLLPGHRDFVQAAKSVLQVWLMAEEMQAGRQINLDNIMVSSLDSKVEDERDTIHALLGLWLKFQHQTKLHPLLAPDYHKSPEAAICDATRYIAVAEKRLSYLSSIHHRRNPDPLEKKLPSWAALWHRAYDSTCDPLSFLVGYNAHGQYWRRHFRPPSEESSRILSIRGKMVEHVRAVTKVVDADYTPGHVKAKIEQLETTLSSFRQQDSELNSSSQLGDVLIAGRTIFRTRATEDFSVRGYAEWRKYLRQEKRWPPPWWTFDECEATTLRRVAKYTRAFWRACENRFLFITGSGRLGIGPQTLKEDDLVAILYGCALPAILRPYPNSDRHEFIGCAYVGGIMDGEAVEEAEARGIEDFTFHLQ</sequence>
<dbReference type="OrthoDB" id="3553147at2759"/>
<dbReference type="InterPro" id="IPR052895">
    <property type="entry name" value="HetReg/Transcr_Mod"/>
</dbReference>
<dbReference type="Proteomes" id="UP000270230">
    <property type="component" value="Unassembled WGS sequence"/>
</dbReference>
<dbReference type="VEuPathDB" id="FungiDB:BTJ68_14347"/>
<evidence type="ECO:0000313" key="3">
    <source>
        <dbReference type="Proteomes" id="UP000270230"/>
    </source>
</evidence>
<dbReference type="Pfam" id="PF06985">
    <property type="entry name" value="HET"/>
    <property type="match status" value="1"/>
</dbReference>
<dbReference type="Pfam" id="PF26639">
    <property type="entry name" value="Het-6_barrel"/>
    <property type="match status" value="1"/>
</dbReference>
<gene>
    <name evidence="2" type="ORF">D0865_16465</name>
</gene>
<organism evidence="2 3">
    <name type="scientific">Hortaea werneckii</name>
    <name type="common">Black yeast</name>
    <name type="synonym">Cladosporium werneckii</name>
    <dbReference type="NCBI Taxonomy" id="91943"/>
    <lineage>
        <taxon>Eukaryota</taxon>
        <taxon>Fungi</taxon>
        <taxon>Dikarya</taxon>
        <taxon>Ascomycota</taxon>
        <taxon>Pezizomycotina</taxon>
        <taxon>Dothideomycetes</taxon>
        <taxon>Dothideomycetidae</taxon>
        <taxon>Mycosphaerellales</taxon>
        <taxon>Teratosphaeriaceae</taxon>
        <taxon>Hortaea</taxon>
    </lineage>
</organism>
<evidence type="ECO:0000313" key="2">
    <source>
        <dbReference type="EMBL" id="RMY23602.1"/>
    </source>
</evidence>
<feature type="domain" description="Heterokaryon incompatibility" evidence="1">
    <location>
        <begin position="1"/>
        <end position="91"/>
    </location>
</feature>
<protein>
    <recommendedName>
        <fullName evidence="1">Heterokaryon incompatibility domain-containing protein</fullName>
    </recommendedName>
</protein>
<accession>A0A3M7A864</accession>
<dbReference type="InterPro" id="IPR010730">
    <property type="entry name" value="HET"/>
</dbReference>
<dbReference type="EMBL" id="QWIN01003373">
    <property type="protein sequence ID" value="RMY23602.1"/>
    <property type="molecule type" value="Genomic_DNA"/>
</dbReference>
<dbReference type="PANTHER" id="PTHR24148">
    <property type="entry name" value="ANKYRIN REPEAT DOMAIN-CONTAINING PROTEIN 39 HOMOLOG-RELATED"/>
    <property type="match status" value="1"/>
</dbReference>
<name>A0A3M7A864_HORWE</name>
<dbReference type="AlphaFoldDB" id="A0A3M7A864"/>
<evidence type="ECO:0000259" key="1">
    <source>
        <dbReference type="Pfam" id="PF06985"/>
    </source>
</evidence>
<comment type="caution">
    <text evidence="2">The sequence shown here is derived from an EMBL/GenBank/DDBJ whole genome shotgun (WGS) entry which is preliminary data.</text>
</comment>
<proteinExistence type="predicted"/>
<reference evidence="2 3" key="1">
    <citation type="journal article" date="2018" name="BMC Genomics">
        <title>Genomic evidence for intraspecific hybridization in a clonal and extremely halotolerant yeast.</title>
        <authorList>
            <person name="Gostincar C."/>
            <person name="Stajich J.E."/>
            <person name="Zupancic J."/>
            <person name="Zalar P."/>
            <person name="Gunde-Cimerman N."/>
        </authorList>
    </citation>
    <scope>NUCLEOTIDE SEQUENCE [LARGE SCALE GENOMIC DNA]</scope>
    <source>
        <strain evidence="2 3">EXF-151</strain>
    </source>
</reference>